<keyword evidence="3" id="KW-1185">Reference proteome</keyword>
<comment type="caution">
    <text evidence="2">The sequence shown here is derived from an EMBL/GenBank/DDBJ whole genome shotgun (WGS) entry which is preliminary data.</text>
</comment>
<accession>A0AAU9UYC9</accession>
<sequence length="104" mass="12243">MTRERRRERRVTAFTKGLQMRAPEDFNEATTLCGVSDGTSFIKAIKQIMRVLKVRGSGYTGQFTSMQITLSTRQPNYQEVNLNKDKYRPRGDNANRRWRRDNRL</sequence>
<dbReference type="AlphaFoldDB" id="A0AAU9UYC9"/>
<name>A0AAU9UYC9_EUPED</name>
<proteinExistence type="predicted"/>
<dbReference type="EMBL" id="CAKOGL010000025">
    <property type="protein sequence ID" value="CAH2102594.1"/>
    <property type="molecule type" value="Genomic_DNA"/>
</dbReference>
<organism evidence="2 3">
    <name type="scientific">Euphydryas editha</name>
    <name type="common">Edith's checkerspot</name>
    <dbReference type="NCBI Taxonomy" id="104508"/>
    <lineage>
        <taxon>Eukaryota</taxon>
        <taxon>Metazoa</taxon>
        <taxon>Ecdysozoa</taxon>
        <taxon>Arthropoda</taxon>
        <taxon>Hexapoda</taxon>
        <taxon>Insecta</taxon>
        <taxon>Pterygota</taxon>
        <taxon>Neoptera</taxon>
        <taxon>Endopterygota</taxon>
        <taxon>Lepidoptera</taxon>
        <taxon>Glossata</taxon>
        <taxon>Ditrysia</taxon>
        <taxon>Papilionoidea</taxon>
        <taxon>Nymphalidae</taxon>
        <taxon>Nymphalinae</taxon>
        <taxon>Euphydryas</taxon>
    </lineage>
</organism>
<feature type="compositionally biased region" description="Basic and acidic residues" evidence="1">
    <location>
        <begin position="82"/>
        <end position="104"/>
    </location>
</feature>
<reference evidence="2" key="1">
    <citation type="submission" date="2022-03" db="EMBL/GenBank/DDBJ databases">
        <authorList>
            <person name="Tunstrom K."/>
        </authorList>
    </citation>
    <scope>NUCLEOTIDE SEQUENCE</scope>
</reference>
<evidence type="ECO:0000313" key="3">
    <source>
        <dbReference type="Proteomes" id="UP001153954"/>
    </source>
</evidence>
<feature type="region of interest" description="Disordered" evidence="1">
    <location>
        <begin position="77"/>
        <end position="104"/>
    </location>
</feature>
<dbReference type="Proteomes" id="UP001153954">
    <property type="component" value="Unassembled WGS sequence"/>
</dbReference>
<evidence type="ECO:0000313" key="2">
    <source>
        <dbReference type="EMBL" id="CAH2102594.1"/>
    </source>
</evidence>
<gene>
    <name evidence="2" type="ORF">EEDITHA_LOCUS17199</name>
</gene>
<protein>
    <submittedName>
        <fullName evidence="2">Uncharacterized protein</fullName>
    </submittedName>
</protein>
<evidence type="ECO:0000256" key="1">
    <source>
        <dbReference type="SAM" id="MobiDB-lite"/>
    </source>
</evidence>